<dbReference type="STRING" id="929556.Solca_3500"/>
<evidence type="ECO:0000256" key="1">
    <source>
        <dbReference type="ARBA" id="ARBA00004990"/>
    </source>
</evidence>
<dbReference type="CDD" id="cd00560">
    <property type="entry name" value="PanC"/>
    <property type="match status" value="1"/>
</dbReference>
<feature type="active site" description="Proton donor" evidence="8">
    <location>
        <position position="38"/>
    </location>
</feature>
<proteinExistence type="inferred from homology"/>
<dbReference type="EC" id="6.3.2.1" evidence="8"/>
<comment type="catalytic activity">
    <reaction evidence="7 8">
        <text>(R)-pantoate + beta-alanine + ATP = (R)-pantothenate + AMP + diphosphate + H(+)</text>
        <dbReference type="Rhea" id="RHEA:10912"/>
        <dbReference type="ChEBI" id="CHEBI:15378"/>
        <dbReference type="ChEBI" id="CHEBI:15980"/>
        <dbReference type="ChEBI" id="CHEBI:29032"/>
        <dbReference type="ChEBI" id="CHEBI:30616"/>
        <dbReference type="ChEBI" id="CHEBI:33019"/>
        <dbReference type="ChEBI" id="CHEBI:57966"/>
        <dbReference type="ChEBI" id="CHEBI:456215"/>
        <dbReference type="EC" id="6.3.2.1"/>
    </reaction>
</comment>
<evidence type="ECO:0000256" key="2">
    <source>
        <dbReference type="ARBA" id="ARBA00009256"/>
    </source>
</evidence>
<comment type="function">
    <text evidence="8">Catalyzes the condensation of pantoate with beta-alanine in an ATP-dependent reaction via a pantoyl-adenylate intermediate.</text>
</comment>
<sequence length="280" mass="31442">MLQIFTTRADIQQKIAQLKSAGKKVGFVATMGALHEGHLALISRSKADTDITVCSIFVNPTQFNDPKDLEHYPRPIEADIKKLKSVDCDMLFLPSVAEMYKEGETWHMDLGNLENILEGAFRPGHYQGVTQIVKKLFDIIQPDKAYFGQKDFQQVLVIKKMIKEFNLPVELVRCPTLRDEDGLAKSSRNVRLNNDEHEAALLLSKALLSIKNHNEYEDLKKLIEKAKDLLEASPLIKVEYLVVANGETLDEITALSQSKEPVALVAAKSGNTRLIDNMLL</sequence>
<organism evidence="9 10">
    <name type="scientific">Solitalea canadensis (strain ATCC 29591 / DSM 3403 / JCM 21819 / LMG 8368 / NBRC 15130 / NCIMB 12057 / USAM 9D)</name>
    <name type="common">Flexibacter canadensis</name>
    <dbReference type="NCBI Taxonomy" id="929556"/>
    <lineage>
        <taxon>Bacteria</taxon>
        <taxon>Pseudomonadati</taxon>
        <taxon>Bacteroidota</taxon>
        <taxon>Sphingobacteriia</taxon>
        <taxon>Sphingobacteriales</taxon>
        <taxon>Sphingobacteriaceae</taxon>
        <taxon>Solitalea</taxon>
    </lineage>
</organism>
<dbReference type="InterPro" id="IPR014729">
    <property type="entry name" value="Rossmann-like_a/b/a_fold"/>
</dbReference>
<dbReference type="eggNOG" id="COG0414">
    <property type="taxonomic scope" value="Bacteria"/>
</dbReference>
<feature type="binding site" evidence="8">
    <location>
        <position position="154"/>
    </location>
    <ligand>
        <name>(R)-pantoate</name>
        <dbReference type="ChEBI" id="CHEBI:15980"/>
    </ligand>
</feature>
<evidence type="ECO:0000256" key="7">
    <source>
        <dbReference type="ARBA" id="ARBA00048258"/>
    </source>
</evidence>
<dbReference type="InterPro" id="IPR003721">
    <property type="entry name" value="Pantoate_ligase"/>
</dbReference>
<dbReference type="Gene3D" id="3.40.50.620">
    <property type="entry name" value="HUPs"/>
    <property type="match status" value="1"/>
</dbReference>
<dbReference type="GO" id="GO:0015940">
    <property type="term" value="P:pantothenate biosynthetic process"/>
    <property type="evidence" value="ECO:0007669"/>
    <property type="project" value="UniProtKB-UniRule"/>
</dbReference>
<name>H8KXH6_SOLCM</name>
<dbReference type="FunFam" id="3.40.50.620:FF:000013">
    <property type="entry name" value="Pantothenate synthetase"/>
    <property type="match status" value="1"/>
</dbReference>
<feature type="binding site" evidence="8">
    <location>
        <position position="62"/>
    </location>
    <ligand>
        <name>beta-alanine</name>
        <dbReference type="ChEBI" id="CHEBI:57966"/>
    </ligand>
</feature>
<comment type="subcellular location">
    <subcellularLocation>
        <location evidence="8">Cytoplasm</location>
    </subcellularLocation>
</comment>
<evidence type="ECO:0000256" key="4">
    <source>
        <dbReference type="ARBA" id="ARBA00022655"/>
    </source>
</evidence>
<dbReference type="HOGENOM" id="CLU_047148_0_0_10"/>
<dbReference type="GO" id="GO:0005524">
    <property type="term" value="F:ATP binding"/>
    <property type="evidence" value="ECO:0007669"/>
    <property type="project" value="UniProtKB-KW"/>
</dbReference>
<evidence type="ECO:0000313" key="10">
    <source>
        <dbReference type="Proteomes" id="UP000007590"/>
    </source>
</evidence>
<dbReference type="UniPathway" id="UPA00028">
    <property type="reaction ID" value="UER00005"/>
</dbReference>
<dbReference type="NCBIfam" id="TIGR00018">
    <property type="entry name" value="panC"/>
    <property type="match status" value="1"/>
</dbReference>
<evidence type="ECO:0000313" key="9">
    <source>
        <dbReference type="EMBL" id="AFD08505.1"/>
    </source>
</evidence>
<feature type="binding site" evidence="8">
    <location>
        <begin position="148"/>
        <end position="151"/>
    </location>
    <ligand>
        <name>ATP</name>
        <dbReference type="ChEBI" id="CHEBI:30616"/>
    </ligand>
</feature>
<dbReference type="RefSeq" id="WP_014681728.1">
    <property type="nucleotide sequence ID" value="NC_017770.1"/>
</dbReference>
<keyword evidence="4 8" id="KW-0566">Pantothenate biosynthesis</keyword>
<evidence type="ECO:0000256" key="8">
    <source>
        <dbReference type="HAMAP-Rule" id="MF_00158"/>
    </source>
</evidence>
<evidence type="ECO:0000256" key="3">
    <source>
        <dbReference type="ARBA" id="ARBA00022598"/>
    </source>
</evidence>
<dbReference type="PANTHER" id="PTHR21299:SF1">
    <property type="entry name" value="PANTOATE--BETA-ALANINE LIGASE"/>
    <property type="match status" value="1"/>
</dbReference>
<comment type="miscellaneous">
    <text evidence="8">The reaction proceeds by a bi uni uni bi ping pong mechanism.</text>
</comment>
<dbReference type="EMBL" id="CP003349">
    <property type="protein sequence ID" value="AFD08505.1"/>
    <property type="molecule type" value="Genomic_DNA"/>
</dbReference>
<keyword evidence="3 8" id="KW-0436">Ligase</keyword>
<comment type="similarity">
    <text evidence="2 8">Belongs to the pantothenate synthetase family.</text>
</comment>
<dbReference type="HAMAP" id="MF_00158">
    <property type="entry name" value="PanC"/>
    <property type="match status" value="1"/>
</dbReference>
<keyword evidence="6 8" id="KW-0067">ATP-binding</keyword>
<keyword evidence="10" id="KW-1185">Reference proteome</keyword>
<dbReference type="Gene3D" id="3.30.1300.10">
    <property type="entry name" value="Pantoate-beta-alanine ligase, C-terminal domain"/>
    <property type="match status" value="1"/>
</dbReference>
<feature type="binding site" evidence="8">
    <location>
        <position position="177"/>
    </location>
    <ligand>
        <name>ATP</name>
        <dbReference type="ChEBI" id="CHEBI:30616"/>
    </ligand>
</feature>
<reference evidence="9" key="1">
    <citation type="submission" date="2012-02" db="EMBL/GenBank/DDBJ databases">
        <title>The complete genome of Solitalea canadensis DSM 3403.</title>
        <authorList>
            <consortium name="US DOE Joint Genome Institute (JGI-PGF)"/>
            <person name="Lucas S."/>
            <person name="Copeland A."/>
            <person name="Lapidus A."/>
            <person name="Glavina del Rio T."/>
            <person name="Dalin E."/>
            <person name="Tice H."/>
            <person name="Bruce D."/>
            <person name="Goodwin L."/>
            <person name="Pitluck S."/>
            <person name="Peters L."/>
            <person name="Ovchinnikova G."/>
            <person name="Lu M."/>
            <person name="Kyrpides N."/>
            <person name="Mavromatis K."/>
            <person name="Ivanova N."/>
            <person name="Brettin T."/>
            <person name="Detter J.C."/>
            <person name="Han C."/>
            <person name="Larimer F."/>
            <person name="Land M."/>
            <person name="Hauser L."/>
            <person name="Markowitz V."/>
            <person name="Cheng J.-F."/>
            <person name="Hugenholtz P."/>
            <person name="Woyke T."/>
            <person name="Wu D."/>
            <person name="Spring S."/>
            <person name="Schroeder M."/>
            <person name="Kopitz M."/>
            <person name="Brambilla E."/>
            <person name="Klenk H.-P."/>
            <person name="Eisen J.A."/>
        </authorList>
    </citation>
    <scope>NUCLEOTIDE SEQUENCE</scope>
    <source>
        <strain evidence="9">DSM 3403</strain>
    </source>
</reference>
<gene>
    <name evidence="8" type="primary">panC</name>
    <name evidence="9" type="ordered locus">Solca_3500</name>
</gene>
<protein>
    <recommendedName>
        <fullName evidence="8">Pantothenate synthetase</fullName>
        <shortName evidence="8">PS</shortName>
        <ecNumber evidence="8">6.3.2.1</ecNumber>
    </recommendedName>
    <alternativeName>
        <fullName evidence="8">Pantoate--beta-alanine ligase</fullName>
    </alternativeName>
    <alternativeName>
        <fullName evidence="8">Pantoate-activating enzyme</fullName>
    </alternativeName>
</protein>
<keyword evidence="8" id="KW-0963">Cytoplasm</keyword>
<feature type="binding site" evidence="8">
    <location>
        <begin position="31"/>
        <end position="38"/>
    </location>
    <ligand>
        <name>ATP</name>
        <dbReference type="ChEBI" id="CHEBI:30616"/>
    </ligand>
</feature>
<dbReference type="OrthoDB" id="9773087at2"/>
<dbReference type="KEGG" id="scn:Solca_3500"/>
<comment type="pathway">
    <text evidence="1 8">Cofactor biosynthesis; (R)-pantothenate biosynthesis; (R)-pantothenate from (R)-pantoate and beta-alanine: step 1/1.</text>
</comment>
<dbReference type="Pfam" id="PF02569">
    <property type="entry name" value="Pantoate_ligase"/>
    <property type="match status" value="1"/>
</dbReference>
<feature type="binding site" evidence="8">
    <location>
        <begin position="185"/>
        <end position="188"/>
    </location>
    <ligand>
        <name>ATP</name>
        <dbReference type="ChEBI" id="CHEBI:30616"/>
    </ligand>
</feature>
<evidence type="ECO:0000256" key="6">
    <source>
        <dbReference type="ARBA" id="ARBA00022840"/>
    </source>
</evidence>
<dbReference type="Proteomes" id="UP000007590">
    <property type="component" value="Chromosome"/>
</dbReference>
<dbReference type="AlphaFoldDB" id="H8KXH6"/>
<accession>H8KXH6</accession>
<dbReference type="SUPFAM" id="SSF52374">
    <property type="entry name" value="Nucleotidylyl transferase"/>
    <property type="match status" value="1"/>
</dbReference>
<feature type="binding site" evidence="8">
    <location>
        <position position="62"/>
    </location>
    <ligand>
        <name>(R)-pantoate</name>
        <dbReference type="ChEBI" id="CHEBI:15980"/>
    </ligand>
</feature>
<comment type="subunit">
    <text evidence="8">Homodimer.</text>
</comment>
<dbReference type="GO" id="GO:0004592">
    <property type="term" value="F:pantoate-beta-alanine ligase activity"/>
    <property type="evidence" value="ECO:0007669"/>
    <property type="project" value="UniProtKB-UniRule"/>
</dbReference>
<keyword evidence="5 8" id="KW-0547">Nucleotide-binding</keyword>
<dbReference type="PANTHER" id="PTHR21299">
    <property type="entry name" value="CYTIDYLATE KINASE/PANTOATE-BETA-ALANINE LIGASE"/>
    <property type="match status" value="1"/>
</dbReference>
<dbReference type="InterPro" id="IPR042176">
    <property type="entry name" value="Pantoate_ligase_C"/>
</dbReference>
<evidence type="ECO:0000256" key="5">
    <source>
        <dbReference type="ARBA" id="ARBA00022741"/>
    </source>
</evidence>
<dbReference type="GO" id="GO:0005829">
    <property type="term" value="C:cytosol"/>
    <property type="evidence" value="ECO:0007669"/>
    <property type="project" value="TreeGrafter"/>
</dbReference>